<gene>
    <name evidence="2" type="ORF">ACFOD3_07075</name>
</gene>
<comment type="caution">
    <text evidence="2">The sequence shown here is derived from an EMBL/GenBank/DDBJ whole genome shotgun (WGS) entry which is preliminary data.</text>
</comment>
<sequence>MTETKKPIPLDDAALDQVTGGVVALNFEYSGDWTPPGGDPSDQDPPDDEVVPEARSGNRGGS</sequence>
<evidence type="ECO:0000313" key="2">
    <source>
        <dbReference type="EMBL" id="MFC2999647.1"/>
    </source>
</evidence>
<dbReference type="EMBL" id="JBHRSB010000002">
    <property type="protein sequence ID" value="MFC2999647.1"/>
    <property type="molecule type" value="Genomic_DNA"/>
</dbReference>
<protein>
    <recommendedName>
        <fullName evidence="4">Benenodin family lasso peptide</fullName>
    </recommendedName>
</protein>
<evidence type="ECO:0000313" key="3">
    <source>
        <dbReference type="Proteomes" id="UP001595420"/>
    </source>
</evidence>
<organism evidence="2 3">
    <name type="scientific">Falsiroseomonas tokyonensis</name>
    <dbReference type="NCBI Taxonomy" id="430521"/>
    <lineage>
        <taxon>Bacteria</taxon>
        <taxon>Pseudomonadati</taxon>
        <taxon>Pseudomonadota</taxon>
        <taxon>Alphaproteobacteria</taxon>
        <taxon>Acetobacterales</taxon>
        <taxon>Roseomonadaceae</taxon>
        <taxon>Falsiroseomonas</taxon>
    </lineage>
</organism>
<dbReference type="RefSeq" id="WP_216835742.1">
    <property type="nucleotide sequence ID" value="NZ_JAFNJS010000002.1"/>
</dbReference>
<accession>A0ABV7BPQ7</accession>
<feature type="compositionally biased region" description="Acidic residues" evidence="1">
    <location>
        <begin position="41"/>
        <end position="51"/>
    </location>
</feature>
<reference evidence="3" key="1">
    <citation type="journal article" date="2019" name="Int. J. Syst. Evol. Microbiol.">
        <title>The Global Catalogue of Microorganisms (GCM) 10K type strain sequencing project: providing services to taxonomists for standard genome sequencing and annotation.</title>
        <authorList>
            <consortium name="The Broad Institute Genomics Platform"/>
            <consortium name="The Broad Institute Genome Sequencing Center for Infectious Disease"/>
            <person name="Wu L."/>
            <person name="Ma J."/>
        </authorList>
    </citation>
    <scope>NUCLEOTIDE SEQUENCE [LARGE SCALE GENOMIC DNA]</scope>
    <source>
        <strain evidence="3">CGMCC 1.16855</strain>
    </source>
</reference>
<proteinExistence type="predicted"/>
<name>A0ABV7BPQ7_9PROT</name>
<feature type="region of interest" description="Disordered" evidence="1">
    <location>
        <begin position="29"/>
        <end position="62"/>
    </location>
</feature>
<evidence type="ECO:0000256" key="1">
    <source>
        <dbReference type="SAM" id="MobiDB-lite"/>
    </source>
</evidence>
<dbReference type="Proteomes" id="UP001595420">
    <property type="component" value="Unassembled WGS sequence"/>
</dbReference>
<evidence type="ECO:0008006" key="4">
    <source>
        <dbReference type="Google" id="ProtNLM"/>
    </source>
</evidence>
<keyword evidence="3" id="KW-1185">Reference proteome</keyword>